<feature type="domain" description="TLC" evidence="8">
    <location>
        <begin position="69"/>
        <end position="303"/>
    </location>
</feature>
<evidence type="ECO:0000256" key="6">
    <source>
        <dbReference type="SAM" id="MobiDB-lite"/>
    </source>
</evidence>
<feature type="transmembrane region" description="Helical" evidence="7">
    <location>
        <begin position="200"/>
        <end position="220"/>
    </location>
</feature>
<evidence type="ECO:0000256" key="1">
    <source>
        <dbReference type="ARBA" id="ARBA00004141"/>
    </source>
</evidence>
<sequence>MRDPFIVPAPEWVIKATTPIAERLALPTLPFHIHEIFLAFCMYQTIHSYISPALSRLFVPQRYAAFNKRTRINWDVHTVSLTQSLIVNSVALYLIFYDEERKNMNWAGRIWGYDGASGMLQGLAGGYFIWDLIITIRWLDIFGVGMLMHAISAVTVFSLGFRPFLNYYGPVFVLYELSSPALNMHWFMDKLQLTGSIYQLINGIILISTFFFCRLVWGSINSVYVFTDIWHAMQHTGLGDDMMPLSPDSVPVFADATGVMQFAGRRELPVWLALSYLASNIVLNVLNYYWFYKMIQTLRSRFEPPLGTKRAESKSKSAETKQEILNEEPLVQKGVFDDGRKTLEIQGRELRSRRRG</sequence>
<evidence type="ECO:0000256" key="7">
    <source>
        <dbReference type="SAM" id="Phobius"/>
    </source>
</evidence>
<evidence type="ECO:0000259" key="8">
    <source>
        <dbReference type="PROSITE" id="PS50922"/>
    </source>
</evidence>
<feature type="transmembrane region" description="Helical" evidence="7">
    <location>
        <begin position="116"/>
        <end position="134"/>
    </location>
</feature>
<reference evidence="9 10" key="1">
    <citation type="submission" date="2024-07" db="EMBL/GenBank/DDBJ databases">
        <title>Draft sequence of the Neodothiora populina.</title>
        <authorList>
            <person name="Drown D.D."/>
            <person name="Schuette U.S."/>
            <person name="Buechlein A.B."/>
            <person name="Rusch D.R."/>
            <person name="Winton L.W."/>
            <person name="Adams G.A."/>
        </authorList>
    </citation>
    <scope>NUCLEOTIDE SEQUENCE [LARGE SCALE GENOMIC DNA]</scope>
    <source>
        <strain evidence="9 10">CPC 39397</strain>
    </source>
</reference>
<evidence type="ECO:0000313" key="9">
    <source>
        <dbReference type="EMBL" id="KAL1306059.1"/>
    </source>
</evidence>
<accession>A0ABR3PIU2</accession>
<keyword evidence="3 7" id="KW-1133">Transmembrane helix</keyword>
<feature type="transmembrane region" description="Helical" evidence="7">
    <location>
        <begin position="76"/>
        <end position="96"/>
    </location>
</feature>
<comment type="subcellular location">
    <subcellularLocation>
        <location evidence="1">Membrane</location>
        <topology evidence="1">Multi-pass membrane protein</topology>
    </subcellularLocation>
</comment>
<evidence type="ECO:0000256" key="2">
    <source>
        <dbReference type="ARBA" id="ARBA00022692"/>
    </source>
</evidence>
<dbReference type="PANTHER" id="PTHR13439:SF0">
    <property type="entry name" value="TOPOISOMERASE I DAMAGE AFFECTED PROTEIN 4"/>
    <property type="match status" value="1"/>
</dbReference>
<dbReference type="GeneID" id="95977885"/>
<dbReference type="PANTHER" id="PTHR13439">
    <property type="entry name" value="CT120 PROTEIN"/>
    <property type="match status" value="1"/>
</dbReference>
<feature type="transmembrane region" description="Helical" evidence="7">
    <location>
        <begin position="36"/>
        <end position="55"/>
    </location>
</feature>
<protein>
    <recommendedName>
        <fullName evidence="8">TLC domain-containing protein</fullName>
    </recommendedName>
</protein>
<dbReference type="Pfam" id="PF03798">
    <property type="entry name" value="TRAM_LAG1_CLN8"/>
    <property type="match status" value="1"/>
</dbReference>
<gene>
    <name evidence="9" type="ORF">AAFC00_004185</name>
</gene>
<feature type="transmembrane region" description="Helical" evidence="7">
    <location>
        <begin position="141"/>
        <end position="161"/>
    </location>
</feature>
<keyword evidence="2 5" id="KW-0812">Transmembrane</keyword>
<name>A0ABR3PIU2_9PEZI</name>
<keyword evidence="10" id="KW-1185">Reference proteome</keyword>
<keyword evidence="4 5" id="KW-0472">Membrane</keyword>
<feature type="region of interest" description="Disordered" evidence="6">
    <location>
        <begin position="306"/>
        <end position="326"/>
    </location>
</feature>
<dbReference type="InterPro" id="IPR006634">
    <property type="entry name" value="TLC-dom"/>
</dbReference>
<dbReference type="EMBL" id="JBFMKM010000005">
    <property type="protein sequence ID" value="KAL1306059.1"/>
    <property type="molecule type" value="Genomic_DNA"/>
</dbReference>
<evidence type="ECO:0000256" key="3">
    <source>
        <dbReference type="ARBA" id="ARBA00022989"/>
    </source>
</evidence>
<comment type="caution">
    <text evidence="9">The sequence shown here is derived from an EMBL/GenBank/DDBJ whole genome shotgun (WGS) entry which is preliminary data.</text>
</comment>
<dbReference type="SMART" id="SM00724">
    <property type="entry name" value="TLC"/>
    <property type="match status" value="1"/>
</dbReference>
<evidence type="ECO:0000313" key="10">
    <source>
        <dbReference type="Proteomes" id="UP001562354"/>
    </source>
</evidence>
<feature type="compositionally biased region" description="Basic and acidic residues" evidence="6">
    <location>
        <begin position="309"/>
        <end position="324"/>
    </location>
</feature>
<feature type="transmembrane region" description="Helical" evidence="7">
    <location>
        <begin position="270"/>
        <end position="291"/>
    </location>
</feature>
<evidence type="ECO:0000256" key="5">
    <source>
        <dbReference type="PROSITE-ProRule" id="PRU00205"/>
    </source>
</evidence>
<evidence type="ECO:0000256" key="4">
    <source>
        <dbReference type="ARBA" id="ARBA00023136"/>
    </source>
</evidence>
<proteinExistence type="predicted"/>
<dbReference type="PROSITE" id="PS50922">
    <property type="entry name" value="TLC"/>
    <property type="match status" value="1"/>
</dbReference>
<dbReference type="InterPro" id="IPR050846">
    <property type="entry name" value="TLCD"/>
</dbReference>
<dbReference type="Proteomes" id="UP001562354">
    <property type="component" value="Unassembled WGS sequence"/>
</dbReference>
<organism evidence="9 10">
    <name type="scientific">Neodothiora populina</name>
    <dbReference type="NCBI Taxonomy" id="2781224"/>
    <lineage>
        <taxon>Eukaryota</taxon>
        <taxon>Fungi</taxon>
        <taxon>Dikarya</taxon>
        <taxon>Ascomycota</taxon>
        <taxon>Pezizomycotina</taxon>
        <taxon>Dothideomycetes</taxon>
        <taxon>Dothideomycetidae</taxon>
        <taxon>Dothideales</taxon>
        <taxon>Dothioraceae</taxon>
        <taxon>Neodothiora</taxon>
    </lineage>
</organism>
<dbReference type="RefSeq" id="XP_069202332.1">
    <property type="nucleotide sequence ID" value="XM_069343781.1"/>
</dbReference>